<dbReference type="GO" id="GO:0001731">
    <property type="term" value="P:formation of translation preinitiation complex"/>
    <property type="evidence" value="ECO:0007669"/>
    <property type="project" value="TreeGrafter"/>
</dbReference>
<evidence type="ECO:0000313" key="5">
    <source>
        <dbReference type="EMBL" id="EWC45943.1"/>
    </source>
</evidence>
<dbReference type="InterPro" id="IPR036877">
    <property type="entry name" value="SUI1_dom_sf"/>
</dbReference>
<evidence type="ECO:0000256" key="1">
    <source>
        <dbReference type="ARBA" id="ARBA00007514"/>
    </source>
</evidence>
<comment type="similarity">
    <text evidence="1">Belongs to the DENR family.</text>
</comment>
<dbReference type="SUPFAM" id="SSF55159">
    <property type="entry name" value="eIF1-like"/>
    <property type="match status" value="1"/>
</dbReference>
<dbReference type="InterPro" id="IPR050318">
    <property type="entry name" value="DENR/SUI1_TIF"/>
</dbReference>
<dbReference type="GO" id="GO:0002188">
    <property type="term" value="P:translation reinitiation"/>
    <property type="evidence" value="ECO:0007669"/>
    <property type="project" value="TreeGrafter"/>
</dbReference>
<keyword evidence="6" id="KW-1185">Reference proteome</keyword>
<dbReference type="CDD" id="cd11607">
    <property type="entry name" value="DENR_C"/>
    <property type="match status" value="1"/>
</dbReference>
<dbReference type="HOGENOM" id="CLU_073511_0_1_1"/>
<dbReference type="GO" id="GO:0003729">
    <property type="term" value="F:mRNA binding"/>
    <property type="evidence" value="ECO:0007669"/>
    <property type="project" value="TreeGrafter"/>
</dbReference>
<dbReference type="EMBL" id="KI966422">
    <property type="protein sequence ID" value="EWC45943.1"/>
    <property type="molecule type" value="Genomic_DNA"/>
</dbReference>
<sequence length="130" mass="14302">MGSMTLEAHLRAEKDIAKKQVKEEARIEREAAKKKASTIIIKRVERTKRKFVTVVSGVELFDLTVKTVAKDFGKRFACGSSVTKSVTGAEEITVQGDLSDEILEELAEKYGVDEDNIKQVDESKKKGAGG</sequence>
<evidence type="ECO:0000256" key="2">
    <source>
        <dbReference type="ARBA" id="ARBA00011742"/>
    </source>
</evidence>
<dbReference type="Proteomes" id="UP000024837">
    <property type="component" value="Unassembled WGS sequence"/>
</dbReference>
<dbReference type="InterPro" id="IPR046447">
    <property type="entry name" value="DENR_C"/>
</dbReference>
<reference evidence="5 6" key="1">
    <citation type="submission" date="2013-05" db="EMBL/GenBank/DDBJ databases">
        <title>Drechslerella stenobrocha genome reveals carnivorous origination and mechanical trapping mechanism of predatory fungi.</title>
        <authorList>
            <person name="Liu X."/>
            <person name="Zhang W."/>
            <person name="Liu K."/>
        </authorList>
    </citation>
    <scope>NUCLEOTIDE SEQUENCE [LARGE SCALE GENOMIC DNA]</scope>
    <source>
        <strain evidence="5 6">248</strain>
    </source>
</reference>
<comment type="subunit">
    <text evidence="2">Interacts with the 40S ribosomal subunit.</text>
</comment>
<dbReference type="Gene3D" id="3.30.780.10">
    <property type="entry name" value="SUI1-like domain"/>
    <property type="match status" value="1"/>
</dbReference>
<proteinExistence type="inferred from homology"/>
<evidence type="ECO:0000256" key="3">
    <source>
        <dbReference type="ARBA" id="ARBA00020058"/>
    </source>
</evidence>
<name>W7I132_9PEZI</name>
<evidence type="ECO:0000313" key="6">
    <source>
        <dbReference type="Proteomes" id="UP000024837"/>
    </source>
</evidence>
<dbReference type="GO" id="GO:0003743">
    <property type="term" value="F:translation initiation factor activity"/>
    <property type="evidence" value="ECO:0007669"/>
    <property type="project" value="InterPro"/>
</dbReference>
<dbReference type="Pfam" id="PF01253">
    <property type="entry name" value="SUI1"/>
    <property type="match status" value="1"/>
</dbReference>
<gene>
    <name evidence="5" type="ORF">DRE_04736</name>
</gene>
<dbReference type="InterPro" id="IPR001950">
    <property type="entry name" value="SUI1"/>
</dbReference>
<accession>W7I132</accession>
<dbReference type="PANTHER" id="PTHR12789">
    <property type="entry name" value="DENSITY-REGULATED PROTEIN HOMOLOG"/>
    <property type="match status" value="1"/>
</dbReference>
<evidence type="ECO:0000259" key="4">
    <source>
        <dbReference type="PROSITE" id="PS50296"/>
    </source>
</evidence>
<dbReference type="OrthoDB" id="277199at2759"/>
<dbReference type="AlphaFoldDB" id="W7I132"/>
<feature type="domain" description="SUI1" evidence="4">
    <location>
        <begin position="39"/>
        <end position="110"/>
    </location>
</feature>
<dbReference type="PROSITE" id="PS50296">
    <property type="entry name" value="SUI1"/>
    <property type="match status" value="1"/>
</dbReference>
<dbReference type="PANTHER" id="PTHR12789:SF0">
    <property type="entry name" value="DENSITY-REGULATED PROTEIN"/>
    <property type="match status" value="1"/>
</dbReference>
<organism evidence="5 6">
    <name type="scientific">Drechslerella stenobrocha 248</name>
    <dbReference type="NCBI Taxonomy" id="1043628"/>
    <lineage>
        <taxon>Eukaryota</taxon>
        <taxon>Fungi</taxon>
        <taxon>Dikarya</taxon>
        <taxon>Ascomycota</taxon>
        <taxon>Pezizomycotina</taxon>
        <taxon>Orbiliomycetes</taxon>
        <taxon>Orbiliales</taxon>
        <taxon>Orbiliaceae</taxon>
        <taxon>Drechslerella</taxon>
    </lineage>
</organism>
<protein>
    <recommendedName>
        <fullName evidence="3">Translation machinery-associated protein 22</fullName>
    </recommendedName>
</protein>